<dbReference type="GO" id="GO:0000981">
    <property type="term" value="F:DNA-binding transcription factor activity, RNA polymerase II-specific"/>
    <property type="evidence" value="ECO:0007669"/>
    <property type="project" value="TreeGrafter"/>
</dbReference>
<comment type="caution">
    <text evidence="1">The sequence shown here is derived from an EMBL/GenBank/DDBJ whole genome shotgun (WGS) entry which is preliminary data.</text>
</comment>
<gene>
    <name evidence="1" type="ORF">CRHIZ90672A_00017995</name>
</gene>
<dbReference type="GO" id="GO:0045944">
    <property type="term" value="P:positive regulation of transcription by RNA polymerase II"/>
    <property type="evidence" value="ECO:0007669"/>
    <property type="project" value="TreeGrafter"/>
</dbReference>
<dbReference type="GO" id="GO:0009074">
    <property type="term" value="P:aromatic amino acid family catabolic process"/>
    <property type="evidence" value="ECO:0007669"/>
    <property type="project" value="TreeGrafter"/>
</dbReference>
<dbReference type="EMBL" id="CABFNQ020000711">
    <property type="protein sequence ID" value="CAH0025569.1"/>
    <property type="molecule type" value="Genomic_DNA"/>
</dbReference>
<dbReference type="PANTHER" id="PTHR31644:SF2">
    <property type="entry name" value="TRANSCRIPTIONAL ACTIVATOR ARO80-RELATED"/>
    <property type="match status" value="1"/>
</dbReference>
<evidence type="ECO:0000313" key="1">
    <source>
        <dbReference type="EMBL" id="CAH0025569.1"/>
    </source>
</evidence>
<evidence type="ECO:0000313" key="2">
    <source>
        <dbReference type="Proteomes" id="UP000696573"/>
    </source>
</evidence>
<organism evidence="1 2">
    <name type="scientific">Clonostachys rhizophaga</name>
    <dbReference type="NCBI Taxonomy" id="160324"/>
    <lineage>
        <taxon>Eukaryota</taxon>
        <taxon>Fungi</taxon>
        <taxon>Dikarya</taxon>
        <taxon>Ascomycota</taxon>
        <taxon>Pezizomycotina</taxon>
        <taxon>Sordariomycetes</taxon>
        <taxon>Hypocreomycetidae</taxon>
        <taxon>Hypocreales</taxon>
        <taxon>Bionectriaceae</taxon>
        <taxon>Clonostachys</taxon>
    </lineage>
</organism>
<dbReference type="PANTHER" id="PTHR31644">
    <property type="entry name" value="TRANSCRIPTIONAL ACTIVATOR ARO80-RELATED"/>
    <property type="match status" value="1"/>
</dbReference>
<keyword evidence="2" id="KW-1185">Reference proteome</keyword>
<sequence length="571" mass="63744">MYGVPTDHALRAWKDCPFVRMGLLLPEEAISLVDRFFMHMAPQSQILDGFFADHDSHHILVSHEKFLSCAILTVSSRHHHLGGTRGASRCQLIHFRLWEYCQRFITQLVFGESDYFGSGLRTLGTVEALLLLLEWHPLPLLTPMPLEDCTDSHTWEPLQTSDSSSAARTAPQVLAKEVADRAKKSDRFSLMILSCAITLANELCISGNVDSEPYSIKINPYQHELRLRKRRSPLCKVLYVYSEHLLMRTGSKQLVPRNAYLGSITTKESQEIIDESFDQFMDARSELARVSRMVFDTLPPSTTVDQVYLQSARCTEMVDHFLCVLDTWERRFLASFASGEAVKVDAQREDIMIAEHQTVKIITASAGLRALTRHNTSLWSQEDIATSDILAGQRQYARVIIDASLEILHLATRLAQHNALVYGSENLFMRIALASALIVVALGFEIEKAKLVASRSALEQVIEALKKDEPDDLHLASYYAALLEQCLSSIPPITEKSSMPLQGVVLGDAGHWSAPTCNSNLMEKHTDPERRPFAYGAIGPQDALGTQENPTSGGFSIPMSPYLMKLVDGTA</sequence>
<dbReference type="AlphaFoldDB" id="A0A9N9YQS0"/>
<dbReference type="OrthoDB" id="4369384at2759"/>
<evidence type="ECO:0008006" key="3">
    <source>
        <dbReference type="Google" id="ProtNLM"/>
    </source>
</evidence>
<protein>
    <recommendedName>
        <fullName evidence="3">Transcription factor domain-containing protein</fullName>
    </recommendedName>
</protein>
<accession>A0A9N9YQS0</accession>
<reference evidence="1" key="1">
    <citation type="submission" date="2021-10" db="EMBL/GenBank/DDBJ databases">
        <authorList>
            <person name="Piombo E."/>
        </authorList>
    </citation>
    <scope>NUCLEOTIDE SEQUENCE</scope>
</reference>
<dbReference type="GO" id="GO:0005634">
    <property type="term" value="C:nucleus"/>
    <property type="evidence" value="ECO:0007669"/>
    <property type="project" value="TreeGrafter"/>
</dbReference>
<dbReference type="InterPro" id="IPR052780">
    <property type="entry name" value="AAA_Catabolism_Regulators"/>
</dbReference>
<name>A0A9N9YQS0_9HYPO</name>
<proteinExistence type="predicted"/>
<dbReference type="Proteomes" id="UP000696573">
    <property type="component" value="Unassembled WGS sequence"/>
</dbReference>